<accession>A0A9X1B6B1</accession>
<evidence type="ECO:0000313" key="1">
    <source>
        <dbReference type="EMBL" id="MBK1621420.1"/>
    </source>
</evidence>
<protein>
    <submittedName>
        <fullName evidence="1">Uncharacterized protein</fullName>
    </submittedName>
</protein>
<dbReference type="EMBL" id="NRRY01000073">
    <property type="protein sequence ID" value="MBK1621420.1"/>
    <property type="molecule type" value="Genomic_DNA"/>
</dbReference>
<sequence>MDSQTSSLDPGETLQAFLASLRDDFRRPLVDSLRRSLESDRLGGADAATVDTAFECVVDGAGQRR</sequence>
<dbReference type="AlphaFoldDB" id="A0A9X1B6B1"/>
<reference evidence="1 2" key="1">
    <citation type="journal article" date="2020" name="Microorganisms">
        <title>Osmotic Adaptation and Compatible Solute Biosynthesis of Phototrophic Bacteria as Revealed from Genome Analyses.</title>
        <authorList>
            <person name="Imhoff J.F."/>
            <person name="Rahn T."/>
            <person name="Kunzel S."/>
            <person name="Keller A."/>
            <person name="Neulinger S.C."/>
        </authorList>
    </citation>
    <scope>NUCLEOTIDE SEQUENCE [LARGE SCALE GENOMIC DNA]</scope>
    <source>
        <strain evidence="1 2">DSM 25653</strain>
    </source>
</reference>
<dbReference type="RefSeq" id="WP_200250499.1">
    <property type="nucleotide sequence ID" value="NZ_NRRY01000073.1"/>
</dbReference>
<gene>
    <name evidence="1" type="ORF">CKO42_24000</name>
</gene>
<comment type="caution">
    <text evidence="1">The sequence shown here is derived from an EMBL/GenBank/DDBJ whole genome shotgun (WGS) entry which is preliminary data.</text>
</comment>
<name>A0A9X1B6B1_9GAMM</name>
<organism evidence="1 2">
    <name type="scientific">Lamprobacter modestohalophilus</name>
    <dbReference type="NCBI Taxonomy" id="1064514"/>
    <lineage>
        <taxon>Bacteria</taxon>
        <taxon>Pseudomonadati</taxon>
        <taxon>Pseudomonadota</taxon>
        <taxon>Gammaproteobacteria</taxon>
        <taxon>Chromatiales</taxon>
        <taxon>Chromatiaceae</taxon>
        <taxon>Lamprobacter</taxon>
    </lineage>
</organism>
<keyword evidence="2" id="KW-1185">Reference proteome</keyword>
<evidence type="ECO:0000313" key="2">
    <source>
        <dbReference type="Proteomes" id="UP001138768"/>
    </source>
</evidence>
<proteinExistence type="predicted"/>
<dbReference type="Proteomes" id="UP001138768">
    <property type="component" value="Unassembled WGS sequence"/>
</dbReference>